<evidence type="ECO:0000313" key="1">
    <source>
        <dbReference type="EMBL" id="QYY84006.1"/>
    </source>
</evidence>
<evidence type="ECO:0000313" key="2">
    <source>
        <dbReference type="Proteomes" id="UP000824588"/>
    </source>
</evidence>
<dbReference type="Proteomes" id="UP000824588">
    <property type="component" value="Chromosome"/>
</dbReference>
<reference evidence="1 2" key="1">
    <citation type="journal article" date="2022" name="Int. J. Syst. Evol. Microbiol.">
        <title>Pseudomonas germanica sp. nov., isolated from Iris germanica rhizomes.</title>
        <authorList>
            <person name="Atanasov K.E."/>
            <person name="Galbis D.M."/>
            <person name="Gallego J."/>
            <person name="Serpico A."/>
            <person name="Bosch M."/>
            <person name="Altabella T."/>
            <person name="Ferrer A."/>
        </authorList>
    </citation>
    <scope>NUCLEOTIDE SEQUENCE [LARGE SCALE GENOMIC DNA]</scope>
    <source>
        <strain evidence="1 2">FIT28</strain>
    </source>
</reference>
<gene>
    <name evidence="1" type="ORF">J0G10_11370</name>
</gene>
<sequence>MTIDKTKLQKLLWAEAASYRTDCADWKRNTEALQEFLGEKTVEEVALELLAENERLQSAARTLGHLRYTDNGAELWKPPLGEKPDFSLIDQLKTENEALREEVALDDKIIADRDRFLNMFECPEHGQCIPYAMEQVEALRKDAERLRNAADFVQKLCDSAGKQPSVATGYLHDILSTMGKDGRS</sequence>
<protein>
    <submittedName>
        <fullName evidence="1">Uncharacterized protein</fullName>
    </submittedName>
</protein>
<dbReference type="EMBL" id="CP071586">
    <property type="protein sequence ID" value="QYY84006.1"/>
    <property type="molecule type" value="Genomic_DNA"/>
</dbReference>
<organism evidence="1 2">
    <name type="scientific">Pseudomonas germanica</name>
    <dbReference type="NCBI Taxonomy" id="2815720"/>
    <lineage>
        <taxon>Bacteria</taxon>
        <taxon>Pseudomonadati</taxon>
        <taxon>Pseudomonadota</taxon>
        <taxon>Gammaproteobacteria</taxon>
        <taxon>Pseudomonadales</taxon>
        <taxon>Pseudomonadaceae</taxon>
        <taxon>Pseudomonas</taxon>
    </lineage>
</organism>
<accession>A0ABX8YVI3</accession>
<name>A0ABX8YVI3_9PSED</name>
<keyword evidence="2" id="KW-1185">Reference proteome</keyword>
<proteinExistence type="predicted"/>
<dbReference type="RefSeq" id="WP_220558452.1">
    <property type="nucleotide sequence ID" value="NZ_CP071586.1"/>
</dbReference>